<dbReference type="GO" id="GO:0003677">
    <property type="term" value="F:DNA binding"/>
    <property type="evidence" value="ECO:0007669"/>
    <property type="project" value="UniProtKB-KW"/>
</dbReference>
<dbReference type="Proteomes" id="UP000321272">
    <property type="component" value="Chromosome"/>
</dbReference>
<keyword evidence="1" id="KW-0805">Transcription regulation</keyword>
<organism evidence="5 6">
    <name type="scientific">Pistricoccus aurantiacus</name>
    <dbReference type="NCBI Taxonomy" id="1883414"/>
    <lineage>
        <taxon>Bacteria</taxon>
        <taxon>Pseudomonadati</taxon>
        <taxon>Pseudomonadota</taxon>
        <taxon>Gammaproteobacteria</taxon>
        <taxon>Oceanospirillales</taxon>
        <taxon>Halomonadaceae</taxon>
        <taxon>Pistricoccus</taxon>
    </lineage>
</organism>
<dbReference type="InterPro" id="IPR001845">
    <property type="entry name" value="HTH_ArsR_DNA-bd_dom"/>
</dbReference>
<reference evidence="5 6" key="1">
    <citation type="submission" date="2019-06" db="EMBL/GenBank/DDBJ databases">
        <title>Genome analyses of bacteria isolated from kimchi.</title>
        <authorList>
            <person name="Lee S."/>
            <person name="Ahn S."/>
            <person name="Roh S."/>
        </authorList>
    </citation>
    <scope>NUCLEOTIDE SEQUENCE [LARGE SCALE GENOMIC DNA]</scope>
    <source>
        <strain evidence="5 6">CBA4606</strain>
    </source>
</reference>
<dbReference type="InterPro" id="IPR011991">
    <property type="entry name" value="ArsR-like_HTH"/>
</dbReference>
<gene>
    <name evidence="5" type="ORF">FGL86_10895</name>
</gene>
<dbReference type="EMBL" id="CP042382">
    <property type="protein sequence ID" value="QEA39533.1"/>
    <property type="molecule type" value="Genomic_DNA"/>
</dbReference>
<dbReference type="SUPFAM" id="SSF46785">
    <property type="entry name" value="Winged helix' DNA-binding domain"/>
    <property type="match status" value="1"/>
</dbReference>
<dbReference type="AlphaFoldDB" id="A0A5B8SX85"/>
<dbReference type="PRINTS" id="PR00778">
    <property type="entry name" value="HTHARSR"/>
</dbReference>
<name>A0A5B8SX85_9GAMM</name>
<dbReference type="RefSeq" id="WP_147184584.1">
    <property type="nucleotide sequence ID" value="NZ_CP042382.1"/>
</dbReference>
<keyword evidence="2" id="KW-0238">DNA-binding</keyword>
<evidence type="ECO:0000313" key="6">
    <source>
        <dbReference type="Proteomes" id="UP000321272"/>
    </source>
</evidence>
<proteinExistence type="predicted"/>
<dbReference type="NCBIfam" id="NF033788">
    <property type="entry name" value="HTH_metalloreg"/>
    <property type="match status" value="1"/>
</dbReference>
<sequence>MEISEAIASFAALSQETRLEAFRLLVRHEPEGVPAGEIARQLGVPHNTMSAHLSVLTRAELVLSRRQSRSIIYRANLKHMQEAVRFLINDCCAGHPEVCEPLISSLVACPPNRTNP</sequence>
<dbReference type="PANTHER" id="PTHR43132:SF2">
    <property type="entry name" value="ARSENICAL RESISTANCE OPERON REPRESSOR ARSR-RELATED"/>
    <property type="match status" value="1"/>
</dbReference>
<evidence type="ECO:0000259" key="4">
    <source>
        <dbReference type="PROSITE" id="PS50987"/>
    </source>
</evidence>
<feature type="domain" description="HTH arsR-type" evidence="4">
    <location>
        <begin position="1"/>
        <end position="95"/>
    </location>
</feature>
<dbReference type="Pfam" id="PF12840">
    <property type="entry name" value="HTH_20"/>
    <property type="match status" value="1"/>
</dbReference>
<dbReference type="PROSITE" id="PS50987">
    <property type="entry name" value="HTH_ARSR_2"/>
    <property type="match status" value="1"/>
</dbReference>
<protein>
    <submittedName>
        <fullName evidence="5">Helix-turn-helix transcriptional regulator</fullName>
    </submittedName>
</protein>
<dbReference type="SMART" id="SM00418">
    <property type="entry name" value="HTH_ARSR"/>
    <property type="match status" value="1"/>
</dbReference>
<evidence type="ECO:0000256" key="3">
    <source>
        <dbReference type="ARBA" id="ARBA00023163"/>
    </source>
</evidence>
<dbReference type="GO" id="GO:0003700">
    <property type="term" value="F:DNA-binding transcription factor activity"/>
    <property type="evidence" value="ECO:0007669"/>
    <property type="project" value="InterPro"/>
</dbReference>
<accession>A0A5B8SX85</accession>
<keyword evidence="6" id="KW-1185">Reference proteome</keyword>
<dbReference type="InterPro" id="IPR036390">
    <property type="entry name" value="WH_DNA-bd_sf"/>
</dbReference>
<evidence type="ECO:0000313" key="5">
    <source>
        <dbReference type="EMBL" id="QEA39533.1"/>
    </source>
</evidence>
<dbReference type="InterPro" id="IPR036388">
    <property type="entry name" value="WH-like_DNA-bd_sf"/>
</dbReference>
<dbReference type="PANTHER" id="PTHR43132">
    <property type="entry name" value="ARSENICAL RESISTANCE OPERON REPRESSOR ARSR-RELATED"/>
    <property type="match status" value="1"/>
</dbReference>
<evidence type="ECO:0000256" key="2">
    <source>
        <dbReference type="ARBA" id="ARBA00023125"/>
    </source>
</evidence>
<keyword evidence="3" id="KW-0804">Transcription</keyword>
<evidence type="ECO:0000256" key="1">
    <source>
        <dbReference type="ARBA" id="ARBA00023015"/>
    </source>
</evidence>
<dbReference type="InterPro" id="IPR051011">
    <property type="entry name" value="Metal_resp_trans_reg"/>
</dbReference>
<dbReference type="Gene3D" id="1.10.10.10">
    <property type="entry name" value="Winged helix-like DNA-binding domain superfamily/Winged helix DNA-binding domain"/>
    <property type="match status" value="1"/>
</dbReference>
<dbReference type="KEGG" id="paur:FGL86_10895"/>
<dbReference type="CDD" id="cd00090">
    <property type="entry name" value="HTH_ARSR"/>
    <property type="match status" value="1"/>
</dbReference>
<dbReference type="OrthoDB" id="5297460at2"/>